<dbReference type="Pfam" id="PF00582">
    <property type="entry name" value="Usp"/>
    <property type="match status" value="1"/>
</dbReference>
<dbReference type="PANTHER" id="PTHR46268:SF8">
    <property type="entry name" value="UNIVERSAL STRESS PROTEIN SLL1388"/>
    <property type="match status" value="1"/>
</dbReference>
<dbReference type="CDD" id="cd00293">
    <property type="entry name" value="USP-like"/>
    <property type="match status" value="1"/>
</dbReference>
<keyword evidence="4" id="KW-1185">Reference proteome</keyword>
<evidence type="ECO:0000259" key="2">
    <source>
        <dbReference type="Pfam" id="PF00582"/>
    </source>
</evidence>
<comment type="similarity">
    <text evidence="1">Belongs to the universal stress protein A family.</text>
</comment>
<name>A0A1Z4LN53_9CYAN</name>
<gene>
    <name evidence="3" type="ORF">NIES267_21350</name>
</gene>
<dbReference type="Gene3D" id="3.40.50.620">
    <property type="entry name" value="HUPs"/>
    <property type="match status" value="1"/>
</dbReference>
<dbReference type="OrthoDB" id="516822at2"/>
<dbReference type="EMBL" id="AP018227">
    <property type="protein sequence ID" value="BAY82651.1"/>
    <property type="molecule type" value="Genomic_DNA"/>
</dbReference>
<dbReference type="PANTHER" id="PTHR46268">
    <property type="entry name" value="STRESS RESPONSE PROTEIN NHAX"/>
    <property type="match status" value="1"/>
</dbReference>
<dbReference type="SUPFAM" id="SSF52402">
    <property type="entry name" value="Adenine nucleotide alpha hydrolases-like"/>
    <property type="match status" value="1"/>
</dbReference>
<protein>
    <submittedName>
        <fullName evidence="3">UspA domain-containing protein</fullName>
    </submittedName>
</protein>
<reference evidence="3 4" key="1">
    <citation type="submission" date="2017-06" db="EMBL/GenBank/DDBJ databases">
        <title>Genome sequencing of cyanobaciteial culture collection at National Institute for Environmental Studies (NIES).</title>
        <authorList>
            <person name="Hirose Y."/>
            <person name="Shimura Y."/>
            <person name="Fujisawa T."/>
            <person name="Nakamura Y."/>
            <person name="Kawachi M."/>
        </authorList>
    </citation>
    <scope>NUCLEOTIDE SEQUENCE [LARGE SCALE GENOMIC DNA]</scope>
    <source>
        <strain evidence="3 4">NIES-267</strain>
    </source>
</reference>
<proteinExistence type="inferred from homology"/>
<dbReference type="InterPro" id="IPR006016">
    <property type="entry name" value="UspA"/>
</dbReference>
<dbReference type="InterPro" id="IPR006015">
    <property type="entry name" value="Universal_stress_UspA"/>
</dbReference>
<organism evidence="3 4">
    <name type="scientific">Calothrix parasitica NIES-267</name>
    <dbReference type="NCBI Taxonomy" id="1973488"/>
    <lineage>
        <taxon>Bacteria</taxon>
        <taxon>Bacillati</taxon>
        <taxon>Cyanobacteriota</taxon>
        <taxon>Cyanophyceae</taxon>
        <taxon>Nostocales</taxon>
        <taxon>Calotrichaceae</taxon>
        <taxon>Calothrix</taxon>
    </lineage>
</organism>
<dbReference type="AlphaFoldDB" id="A0A1Z4LN53"/>
<dbReference type="Proteomes" id="UP000218418">
    <property type="component" value="Chromosome"/>
</dbReference>
<sequence>MLPKILVSIDDSDMTQHVVDEAVFLAKATGGSLMFLHVISIYDNEPLFDPLFMQPTILNAELQNESHQKNLSVWQEFKKSKENWLHLLCESAASSGVKAEFTLNIGEASRRICDFSRNWDADVIVIGRRGHRGLSEMFLGSVSNYVVHHASCSVFTVQGGNFAATKVSQNQELANKTL</sequence>
<evidence type="ECO:0000256" key="1">
    <source>
        <dbReference type="ARBA" id="ARBA00008791"/>
    </source>
</evidence>
<dbReference type="PRINTS" id="PR01438">
    <property type="entry name" value="UNVRSLSTRESS"/>
</dbReference>
<evidence type="ECO:0000313" key="3">
    <source>
        <dbReference type="EMBL" id="BAY82651.1"/>
    </source>
</evidence>
<accession>A0A1Z4LN53</accession>
<feature type="domain" description="UspA" evidence="2">
    <location>
        <begin position="1"/>
        <end position="157"/>
    </location>
</feature>
<evidence type="ECO:0000313" key="4">
    <source>
        <dbReference type="Proteomes" id="UP000218418"/>
    </source>
</evidence>
<dbReference type="InterPro" id="IPR014729">
    <property type="entry name" value="Rossmann-like_a/b/a_fold"/>
</dbReference>